<gene>
    <name evidence="3" type="ORF">A2786_00385</name>
</gene>
<reference evidence="3 4" key="1">
    <citation type="journal article" date="2016" name="Nat. Commun.">
        <title>Thousands of microbial genomes shed light on interconnected biogeochemical processes in an aquifer system.</title>
        <authorList>
            <person name="Anantharaman K."/>
            <person name="Brown C.T."/>
            <person name="Hug L.A."/>
            <person name="Sharon I."/>
            <person name="Castelle C.J."/>
            <person name="Probst A.J."/>
            <person name="Thomas B.C."/>
            <person name="Singh A."/>
            <person name="Wilkins M.J."/>
            <person name="Karaoz U."/>
            <person name="Brodie E.L."/>
            <person name="Williams K.H."/>
            <person name="Hubbard S.S."/>
            <person name="Banfield J.F."/>
        </authorList>
    </citation>
    <scope>NUCLEOTIDE SEQUENCE [LARGE SCALE GENOMIC DNA]</scope>
</reference>
<organism evidence="3 4">
    <name type="scientific">Candidatus Chisholmbacteria bacterium RIFCSPHIGHO2_01_FULL_52_32</name>
    <dbReference type="NCBI Taxonomy" id="1797591"/>
    <lineage>
        <taxon>Bacteria</taxon>
        <taxon>Candidatus Chisholmiibacteriota</taxon>
    </lineage>
</organism>
<proteinExistence type="inferred from homology"/>
<dbReference type="Proteomes" id="UP000179233">
    <property type="component" value="Unassembled WGS sequence"/>
</dbReference>
<evidence type="ECO:0000256" key="1">
    <source>
        <dbReference type="ARBA" id="ARBA00022801"/>
    </source>
</evidence>
<name>A0A1G1VQU7_9BACT</name>
<protein>
    <recommendedName>
        <fullName evidence="2">RNA 2',3'-cyclic phosphodiesterase</fullName>
        <shortName evidence="2">RNA 2',3'-CPDase</shortName>
        <ecNumber evidence="2">3.1.4.58</ecNumber>
    </recommendedName>
</protein>
<dbReference type="GO" id="GO:0016874">
    <property type="term" value="F:ligase activity"/>
    <property type="evidence" value="ECO:0007669"/>
    <property type="project" value="UniProtKB-KW"/>
</dbReference>
<dbReference type="PANTHER" id="PTHR35561">
    <property type="entry name" value="RNA 2',3'-CYCLIC PHOSPHODIESTERASE"/>
    <property type="match status" value="1"/>
</dbReference>
<comment type="catalytic activity">
    <reaction evidence="2">
        <text>a 3'-end 2',3'-cyclophospho-ribonucleotide-RNA + H2O = a 3'-end 2'-phospho-ribonucleotide-RNA + H(+)</text>
        <dbReference type="Rhea" id="RHEA:11828"/>
        <dbReference type="Rhea" id="RHEA-COMP:10464"/>
        <dbReference type="Rhea" id="RHEA-COMP:17353"/>
        <dbReference type="ChEBI" id="CHEBI:15377"/>
        <dbReference type="ChEBI" id="CHEBI:15378"/>
        <dbReference type="ChEBI" id="CHEBI:83064"/>
        <dbReference type="ChEBI" id="CHEBI:173113"/>
        <dbReference type="EC" id="3.1.4.58"/>
    </reaction>
</comment>
<feature type="active site" description="Proton acceptor" evidence="2">
    <location>
        <position position="125"/>
    </location>
</feature>
<dbReference type="Pfam" id="PF13563">
    <property type="entry name" value="2_5_RNA_ligase2"/>
    <property type="match status" value="1"/>
</dbReference>
<dbReference type="EC" id="3.1.4.58" evidence="2"/>
<evidence type="ECO:0000313" key="4">
    <source>
        <dbReference type="Proteomes" id="UP000179233"/>
    </source>
</evidence>
<keyword evidence="3" id="KW-0436">Ligase</keyword>
<dbReference type="SUPFAM" id="SSF55144">
    <property type="entry name" value="LigT-like"/>
    <property type="match status" value="1"/>
</dbReference>
<dbReference type="InterPro" id="IPR009097">
    <property type="entry name" value="Cyclic_Pdiesterase"/>
</dbReference>
<keyword evidence="1 2" id="KW-0378">Hydrolase</keyword>
<dbReference type="Gene3D" id="3.90.1140.10">
    <property type="entry name" value="Cyclic phosphodiesterase"/>
    <property type="match status" value="1"/>
</dbReference>
<dbReference type="GO" id="GO:0004113">
    <property type="term" value="F:2',3'-cyclic-nucleotide 3'-phosphodiesterase activity"/>
    <property type="evidence" value="ECO:0007669"/>
    <property type="project" value="InterPro"/>
</dbReference>
<dbReference type="InterPro" id="IPR004175">
    <property type="entry name" value="RNA_CPDase"/>
</dbReference>
<accession>A0A1G1VQU7</accession>
<feature type="short sequence motif" description="HXTX 1" evidence="2">
    <location>
        <begin position="38"/>
        <end position="41"/>
    </location>
</feature>
<comment type="similarity">
    <text evidence="2">Belongs to the 2H phosphoesterase superfamily. ThpR family.</text>
</comment>
<dbReference type="NCBIfam" id="TIGR02258">
    <property type="entry name" value="2_5_ligase"/>
    <property type="match status" value="1"/>
</dbReference>
<comment type="function">
    <text evidence="2">Hydrolyzes RNA 2',3'-cyclic phosphodiester to an RNA 2'-phosphomonoester.</text>
</comment>
<sequence>MFVAVDLGERARRELERLIQKLSSKRWLVRWEKPEKLHLTLFFVGWTEEDMVSRVVEAVTEGAKSIVPFSIRLGYLGVFPDYLKPRVVWLGIKGDQQELVRLRRQVAGALVSRGFPDEKRGWAPHLTIGRMQTDVRFRAQKELGRQLQKLDVGAFSELSLIDRVVIYQSILHPQGSEYQKISEVPLS</sequence>
<feature type="short sequence motif" description="HXTX 2" evidence="2">
    <location>
        <begin position="125"/>
        <end position="128"/>
    </location>
</feature>
<dbReference type="PANTHER" id="PTHR35561:SF1">
    <property type="entry name" value="RNA 2',3'-CYCLIC PHOSPHODIESTERASE"/>
    <property type="match status" value="1"/>
</dbReference>
<dbReference type="AlphaFoldDB" id="A0A1G1VQU7"/>
<evidence type="ECO:0000313" key="3">
    <source>
        <dbReference type="EMBL" id="OGY17771.1"/>
    </source>
</evidence>
<dbReference type="HAMAP" id="MF_01940">
    <property type="entry name" value="RNA_CPDase"/>
    <property type="match status" value="1"/>
</dbReference>
<dbReference type="EMBL" id="MHCJ01000006">
    <property type="protein sequence ID" value="OGY17771.1"/>
    <property type="molecule type" value="Genomic_DNA"/>
</dbReference>
<feature type="active site" description="Proton donor" evidence="2">
    <location>
        <position position="38"/>
    </location>
</feature>
<comment type="caution">
    <text evidence="3">The sequence shown here is derived from an EMBL/GenBank/DDBJ whole genome shotgun (WGS) entry which is preliminary data.</text>
</comment>
<dbReference type="GO" id="GO:0008664">
    <property type="term" value="F:RNA 2',3'-cyclic 3'-phosphodiesterase activity"/>
    <property type="evidence" value="ECO:0007669"/>
    <property type="project" value="UniProtKB-EC"/>
</dbReference>
<evidence type="ECO:0000256" key="2">
    <source>
        <dbReference type="HAMAP-Rule" id="MF_01940"/>
    </source>
</evidence>